<accession>A0ABP9X018</accession>
<sequence length="418" mass="43828">MRKALLLISLLGLLAACGEQQVDAPIAPTTVPLNQAAGSSTTPVATATTSIVPSPEPTTSAGKPAPNAPTAVVEPTDTVTLPDGFGISVFQSKLAGPRMLAIGPDGAIYTAERGEDRIVRLPDRNADGLADGVEVIADGFDSPSSMIFDQAGNLYVAETTKVIKLTEPDAEGKYTQRQTIIDGLPAGGHSTRTLLFSPDESKLYVAVGSSCNVCNEEDERRATVMEYDPDGSNGRIYAKGLRNAVGITWRPGTNELWATNNGRDMLGDDQPPETVNVATSAGLDFGWPRCHSGRIADPEFGKAANACQGVTPPAVEMQAHSAPLGLAFGNGSNFPEPYQSGLFVAFHGSWNRSSPTGYKVVFIPVTDGKAGNAQDFATGWLTDAGAVWGRPVDVIVGRDGSLYISDDAGGAIYRVFAK</sequence>
<dbReference type="Gene3D" id="2.120.10.30">
    <property type="entry name" value="TolB, C-terminal domain"/>
    <property type="match status" value="1"/>
</dbReference>
<keyword evidence="2" id="KW-0732">Signal</keyword>
<keyword evidence="5" id="KW-1185">Reference proteome</keyword>
<evidence type="ECO:0000259" key="3">
    <source>
        <dbReference type="Pfam" id="PF22807"/>
    </source>
</evidence>
<dbReference type="EMBL" id="BAABRU010000005">
    <property type="protein sequence ID" value="GAA5527903.1"/>
    <property type="molecule type" value="Genomic_DNA"/>
</dbReference>
<feature type="signal peptide" evidence="2">
    <location>
        <begin position="1"/>
        <end position="24"/>
    </location>
</feature>
<proteinExistence type="predicted"/>
<feature type="region of interest" description="Disordered" evidence="1">
    <location>
        <begin position="35"/>
        <end position="70"/>
    </location>
</feature>
<feature type="compositionally biased region" description="Low complexity" evidence="1">
    <location>
        <begin position="36"/>
        <end position="50"/>
    </location>
</feature>
<protein>
    <recommendedName>
        <fullName evidence="3">Pyrroloquinoline quinone-dependent pyranose dehydrogenase beta-propeller domain-containing protein</fullName>
    </recommendedName>
</protein>
<dbReference type="InterPro" id="IPR054539">
    <property type="entry name" value="Beta-prop_PDH"/>
</dbReference>
<dbReference type="PANTHER" id="PTHR33546">
    <property type="entry name" value="LARGE, MULTIFUNCTIONAL SECRETED PROTEIN-RELATED"/>
    <property type="match status" value="1"/>
</dbReference>
<dbReference type="SUPFAM" id="SSF50952">
    <property type="entry name" value="Soluble quinoprotein glucose dehydrogenase"/>
    <property type="match status" value="1"/>
</dbReference>
<dbReference type="InterPro" id="IPR011041">
    <property type="entry name" value="Quinoprot_gluc/sorb_DH_b-prop"/>
</dbReference>
<feature type="domain" description="Pyrroloquinoline quinone-dependent pyranose dehydrogenase beta-propeller" evidence="3">
    <location>
        <begin position="81"/>
        <end position="415"/>
    </location>
</feature>
<evidence type="ECO:0000313" key="4">
    <source>
        <dbReference type="EMBL" id="GAA5527903.1"/>
    </source>
</evidence>
<evidence type="ECO:0000256" key="2">
    <source>
        <dbReference type="SAM" id="SignalP"/>
    </source>
</evidence>
<dbReference type="PROSITE" id="PS51257">
    <property type="entry name" value="PROKAR_LIPOPROTEIN"/>
    <property type="match status" value="1"/>
</dbReference>
<comment type="caution">
    <text evidence="4">The sequence shown here is derived from an EMBL/GenBank/DDBJ whole genome shotgun (WGS) entry which is preliminary data.</text>
</comment>
<feature type="chain" id="PRO_5046262832" description="Pyrroloquinoline quinone-dependent pyranose dehydrogenase beta-propeller domain-containing protein" evidence="2">
    <location>
        <begin position="25"/>
        <end position="418"/>
    </location>
</feature>
<dbReference type="Pfam" id="PF22807">
    <property type="entry name" value="TrAA12"/>
    <property type="match status" value="1"/>
</dbReference>
<dbReference type="RefSeq" id="WP_345721517.1">
    <property type="nucleotide sequence ID" value="NZ_BAABRU010000005.1"/>
</dbReference>
<dbReference type="Proteomes" id="UP001428290">
    <property type="component" value="Unassembled WGS sequence"/>
</dbReference>
<evidence type="ECO:0000256" key="1">
    <source>
        <dbReference type="SAM" id="MobiDB-lite"/>
    </source>
</evidence>
<evidence type="ECO:0000313" key="5">
    <source>
        <dbReference type="Proteomes" id="UP001428290"/>
    </source>
</evidence>
<reference evidence="4 5" key="1">
    <citation type="submission" date="2024-02" db="EMBL/GenBank/DDBJ databases">
        <title>Herpetosiphon gulosus NBRC 112829.</title>
        <authorList>
            <person name="Ichikawa N."/>
            <person name="Katano-Makiyama Y."/>
            <person name="Hidaka K."/>
        </authorList>
    </citation>
    <scope>NUCLEOTIDE SEQUENCE [LARGE SCALE GENOMIC DNA]</scope>
    <source>
        <strain evidence="4 5">NBRC 112829</strain>
    </source>
</reference>
<gene>
    <name evidence="4" type="ORF">Hgul01_01696</name>
</gene>
<dbReference type="PANTHER" id="PTHR33546:SF1">
    <property type="entry name" value="LARGE, MULTIFUNCTIONAL SECRETED PROTEIN"/>
    <property type="match status" value="1"/>
</dbReference>
<dbReference type="InterPro" id="IPR011042">
    <property type="entry name" value="6-blade_b-propeller_TolB-like"/>
</dbReference>
<organism evidence="4 5">
    <name type="scientific">Herpetosiphon gulosus</name>
    <dbReference type="NCBI Taxonomy" id="1973496"/>
    <lineage>
        <taxon>Bacteria</taxon>
        <taxon>Bacillati</taxon>
        <taxon>Chloroflexota</taxon>
        <taxon>Chloroflexia</taxon>
        <taxon>Herpetosiphonales</taxon>
        <taxon>Herpetosiphonaceae</taxon>
        <taxon>Herpetosiphon</taxon>
    </lineage>
</organism>
<name>A0ABP9X018_9CHLR</name>